<evidence type="ECO:0000313" key="1">
    <source>
        <dbReference type="EMBL" id="GAI63428.1"/>
    </source>
</evidence>
<reference evidence="1" key="1">
    <citation type="journal article" date="2014" name="Front. Microbiol.">
        <title>High frequency of phylogenetically diverse reductive dehalogenase-homologous genes in deep subseafloor sedimentary metagenomes.</title>
        <authorList>
            <person name="Kawai M."/>
            <person name="Futagami T."/>
            <person name="Toyoda A."/>
            <person name="Takaki Y."/>
            <person name="Nishi S."/>
            <person name="Hori S."/>
            <person name="Arai W."/>
            <person name="Tsubouchi T."/>
            <person name="Morono Y."/>
            <person name="Uchiyama I."/>
            <person name="Ito T."/>
            <person name="Fujiyama A."/>
            <person name="Inagaki F."/>
            <person name="Takami H."/>
        </authorList>
    </citation>
    <scope>NUCLEOTIDE SEQUENCE</scope>
    <source>
        <strain evidence="1">Expedition CK06-06</strain>
    </source>
</reference>
<dbReference type="AlphaFoldDB" id="X1Q5C1"/>
<accession>X1Q5C1</accession>
<name>X1Q5C1_9ZZZZ</name>
<protein>
    <submittedName>
        <fullName evidence="1">Uncharacterized protein</fullName>
    </submittedName>
</protein>
<feature type="non-terminal residue" evidence="1">
    <location>
        <position position="1"/>
    </location>
</feature>
<organism evidence="1">
    <name type="scientific">marine sediment metagenome</name>
    <dbReference type="NCBI Taxonomy" id="412755"/>
    <lineage>
        <taxon>unclassified sequences</taxon>
        <taxon>metagenomes</taxon>
        <taxon>ecological metagenomes</taxon>
    </lineage>
</organism>
<proteinExistence type="predicted"/>
<sequence length="112" mass="12734">RTILKFNDIGCELYVRDDKRKGSTDMGILCTKLPGEVVDRELTPMSEKIARSIAETSECVNDGDLKENAFYNESSKTWWIDLDIDKPGCNPACVIYEDEKVEINWRCTGLIP</sequence>
<dbReference type="EMBL" id="BARW01004469">
    <property type="protein sequence ID" value="GAI63428.1"/>
    <property type="molecule type" value="Genomic_DNA"/>
</dbReference>
<gene>
    <name evidence="1" type="ORF">S12H4_10447</name>
</gene>
<comment type="caution">
    <text evidence="1">The sequence shown here is derived from an EMBL/GenBank/DDBJ whole genome shotgun (WGS) entry which is preliminary data.</text>
</comment>